<comment type="caution">
    <text evidence="2">The sequence shown here is derived from an EMBL/GenBank/DDBJ whole genome shotgun (WGS) entry which is preliminary data.</text>
</comment>
<keyword evidence="3" id="KW-1185">Reference proteome</keyword>
<protein>
    <submittedName>
        <fullName evidence="2">DUF1772 domain-containing protein</fullName>
    </submittedName>
</protein>
<gene>
    <name evidence="2" type="ORF">ETD83_11825</name>
</gene>
<dbReference type="Proteomes" id="UP000309174">
    <property type="component" value="Unassembled WGS sequence"/>
</dbReference>
<feature type="transmembrane region" description="Helical" evidence="1">
    <location>
        <begin position="85"/>
        <end position="106"/>
    </location>
</feature>
<sequence>MQSALAAVSATLSIIMAAGMAGTFFGFSTSVMPGLDAARPASAIDAFKGMDQKIQNPLFISMFVLVPVAAIAAGVLLLTLDENSAAVLFLIAAGVYFVGALVPTIAVNIPMNKALEAVTIPQDASEAAKIWSDHSGRWTTWNTIRTVFTWASLLAMSLGVYHWGKNN</sequence>
<evidence type="ECO:0000256" key="1">
    <source>
        <dbReference type="SAM" id="Phobius"/>
    </source>
</evidence>
<dbReference type="EMBL" id="VCKW01000046">
    <property type="protein sequence ID" value="TMR02699.1"/>
    <property type="molecule type" value="Genomic_DNA"/>
</dbReference>
<dbReference type="Pfam" id="PF08592">
    <property type="entry name" value="Anthrone_oxy"/>
    <property type="match status" value="1"/>
</dbReference>
<evidence type="ECO:0000313" key="2">
    <source>
        <dbReference type="EMBL" id="TMR02699.1"/>
    </source>
</evidence>
<reference evidence="2 3" key="1">
    <citation type="submission" date="2019-05" db="EMBL/GenBank/DDBJ databases">
        <title>Draft genome sequence of Actinomadura sp. 14C53.</title>
        <authorList>
            <person name="Saricaoglu S."/>
            <person name="Isik K."/>
        </authorList>
    </citation>
    <scope>NUCLEOTIDE SEQUENCE [LARGE SCALE GENOMIC DNA]</scope>
    <source>
        <strain evidence="2 3">14C53</strain>
    </source>
</reference>
<feature type="transmembrane region" description="Helical" evidence="1">
    <location>
        <begin position="147"/>
        <end position="164"/>
    </location>
</feature>
<keyword evidence="1" id="KW-0472">Membrane</keyword>
<organism evidence="2 3">
    <name type="scientific">Actinomadura soli</name>
    <dbReference type="NCBI Taxonomy" id="2508997"/>
    <lineage>
        <taxon>Bacteria</taxon>
        <taxon>Bacillati</taxon>
        <taxon>Actinomycetota</taxon>
        <taxon>Actinomycetes</taxon>
        <taxon>Streptosporangiales</taxon>
        <taxon>Thermomonosporaceae</taxon>
        <taxon>Actinomadura</taxon>
    </lineage>
</organism>
<feature type="transmembrane region" description="Helical" evidence="1">
    <location>
        <begin position="57"/>
        <end position="78"/>
    </location>
</feature>
<keyword evidence="1" id="KW-1133">Transmembrane helix</keyword>
<accession>A0A5C4JF26</accession>
<name>A0A5C4JF26_9ACTN</name>
<evidence type="ECO:0000313" key="3">
    <source>
        <dbReference type="Proteomes" id="UP000309174"/>
    </source>
</evidence>
<dbReference type="InterPro" id="IPR013901">
    <property type="entry name" value="Anthrone_oxy"/>
</dbReference>
<proteinExistence type="predicted"/>
<dbReference type="AlphaFoldDB" id="A0A5C4JF26"/>
<dbReference type="OrthoDB" id="428263at2"/>
<keyword evidence="1" id="KW-0812">Transmembrane</keyword>
<dbReference type="RefSeq" id="WP_138645137.1">
    <property type="nucleotide sequence ID" value="NZ_VCKW01000046.1"/>
</dbReference>